<feature type="compositionally biased region" description="Polar residues" evidence="1">
    <location>
        <begin position="62"/>
        <end position="72"/>
    </location>
</feature>
<feature type="compositionally biased region" description="Basic and acidic residues" evidence="1">
    <location>
        <begin position="478"/>
        <end position="494"/>
    </location>
</feature>
<feature type="compositionally biased region" description="Polar residues" evidence="1">
    <location>
        <begin position="10"/>
        <end position="20"/>
    </location>
</feature>
<organism evidence="3">
    <name type="scientific">Naegleria gruberi</name>
    <name type="common">Amoeba</name>
    <dbReference type="NCBI Taxonomy" id="5762"/>
    <lineage>
        <taxon>Eukaryota</taxon>
        <taxon>Discoba</taxon>
        <taxon>Heterolobosea</taxon>
        <taxon>Tetramitia</taxon>
        <taxon>Eutetramitia</taxon>
        <taxon>Vahlkampfiidae</taxon>
        <taxon>Naegleria</taxon>
    </lineage>
</organism>
<dbReference type="InParanoid" id="D2W2G0"/>
<protein>
    <submittedName>
        <fullName evidence="2">Predicted protein</fullName>
    </submittedName>
</protein>
<dbReference type="EMBL" id="GG738926">
    <property type="protein sequence ID" value="EFC36742.1"/>
    <property type="molecule type" value="Genomic_DNA"/>
</dbReference>
<dbReference type="KEGG" id="ngr:NAEGRDRAFT_54177"/>
<dbReference type="VEuPathDB" id="AmoebaDB:NAEGRDRAFT_54177"/>
<feature type="compositionally biased region" description="Basic and acidic residues" evidence="1">
    <location>
        <begin position="40"/>
        <end position="51"/>
    </location>
</feature>
<keyword evidence="3" id="KW-1185">Reference proteome</keyword>
<feature type="region of interest" description="Disordered" evidence="1">
    <location>
        <begin position="61"/>
        <end position="80"/>
    </location>
</feature>
<evidence type="ECO:0000313" key="2">
    <source>
        <dbReference type="EMBL" id="EFC36742.1"/>
    </source>
</evidence>
<sequence length="494" mass="58151">MTSKRRPYLKTSQARASTADSDLKTAPRLAHSSTATKRNWMFDEPKRDTLTPRKSMFLNVNIDPTNSSTEQHQPPPKIPKELKIDVPKDEDTYVYRNPYARKNITITIEKNPGLKKTVFKKVATPKYPRSPLFNNSPSKYSVDSPTSRGNRLSPLKFGQQKRGNKTILKEPLSDESRGKERKSVQFNERVYITFDDDENDKDYQHFLNQRTNFLYSHSPEPNNFDDPYTRPLYLRAPKRKTQGETHIKREYLTTLRLLGFDDIDNNIDLETLSISYERRENDFRFIDPSLNSHNKHIVHMLRPSEYVKDALEERKNYVEPVLPDLEKLKMARLKGEIRRRNVDLSYLNKSYEQYEYLKSLPEDQHTVRGTAESLPQSQQNEEISSARDAELRDGLVTYFLNEEKIQKEKIMSQEERVTYDAKQINLLSNELMKDIPLQTGMTIARIFANPHQADRISREQYISRARKYKTEMRKKKQREQDEFEKTIASIRQDE</sequence>
<feature type="compositionally biased region" description="Basic and acidic residues" evidence="1">
    <location>
        <begin position="167"/>
        <end position="181"/>
    </location>
</feature>
<dbReference type="RefSeq" id="XP_002669486.1">
    <property type="nucleotide sequence ID" value="XM_002669440.1"/>
</dbReference>
<dbReference type="GeneID" id="8860943"/>
<dbReference type="Proteomes" id="UP000006671">
    <property type="component" value="Unassembled WGS sequence"/>
</dbReference>
<gene>
    <name evidence="2" type="ORF">NAEGRDRAFT_54177</name>
</gene>
<evidence type="ECO:0000256" key="1">
    <source>
        <dbReference type="SAM" id="MobiDB-lite"/>
    </source>
</evidence>
<dbReference type="AlphaFoldDB" id="D2W2G0"/>
<feature type="region of interest" description="Disordered" evidence="1">
    <location>
        <begin position="1"/>
        <end position="53"/>
    </location>
</feature>
<feature type="region of interest" description="Disordered" evidence="1">
    <location>
        <begin position="470"/>
        <end position="494"/>
    </location>
</feature>
<dbReference type="OMA" id="SIHANGH"/>
<dbReference type="OrthoDB" id="10387683at2759"/>
<name>D2W2G0_NAEGR</name>
<feature type="compositionally biased region" description="Polar residues" evidence="1">
    <location>
        <begin position="132"/>
        <end position="150"/>
    </location>
</feature>
<proteinExistence type="predicted"/>
<evidence type="ECO:0000313" key="3">
    <source>
        <dbReference type="Proteomes" id="UP000006671"/>
    </source>
</evidence>
<feature type="region of interest" description="Disordered" evidence="1">
    <location>
        <begin position="129"/>
        <end position="181"/>
    </location>
</feature>
<accession>D2W2G0</accession>
<reference evidence="2 3" key="1">
    <citation type="journal article" date="2010" name="Cell">
        <title>The genome of Naegleria gruberi illuminates early eukaryotic versatility.</title>
        <authorList>
            <person name="Fritz-Laylin L.K."/>
            <person name="Prochnik S.E."/>
            <person name="Ginger M.L."/>
            <person name="Dacks J.B."/>
            <person name="Carpenter M.L."/>
            <person name="Field M.C."/>
            <person name="Kuo A."/>
            <person name="Paredez A."/>
            <person name="Chapman J."/>
            <person name="Pham J."/>
            <person name="Shu S."/>
            <person name="Neupane R."/>
            <person name="Cipriano M."/>
            <person name="Mancuso J."/>
            <person name="Tu H."/>
            <person name="Salamov A."/>
            <person name="Lindquist E."/>
            <person name="Shapiro H."/>
            <person name="Lucas S."/>
            <person name="Grigoriev I.V."/>
            <person name="Cande W.Z."/>
            <person name="Fulton C."/>
            <person name="Rokhsar D.S."/>
            <person name="Dawson S.C."/>
        </authorList>
    </citation>
    <scope>NUCLEOTIDE SEQUENCE [LARGE SCALE GENOMIC DNA]</scope>
    <source>
        <strain evidence="2 3">NEG-M</strain>
    </source>
</reference>